<evidence type="ECO:0000256" key="1">
    <source>
        <dbReference type="ARBA" id="ARBA00007198"/>
    </source>
</evidence>
<dbReference type="InterPro" id="IPR036249">
    <property type="entry name" value="Thioredoxin-like_sf"/>
</dbReference>
<dbReference type="OrthoDB" id="1120494at2"/>
<evidence type="ECO:0000256" key="2">
    <source>
        <dbReference type="PROSITE-ProRule" id="PRU01282"/>
    </source>
</evidence>
<dbReference type="STRING" id="1237149.C900_02621"/>
<reference evidence="3 4" key="1">
    <citation type="submission" date="2012-12" db="EMBL/GenBank/DDBJ databases">
        <title>Genome assembly of Fulvivirga imtechensis AK7.</title>
        <authorList>
            <person name="Nupur N."/>
            <person name="Khatri I."/>
            <person name="Kumar R."/>
            <person name="Subramanian S."/>
            <person name="Pinnaka A."/>
        </authorList>
    </citation>
    <scope>NUCLEOTIDE SEQUENCE [LARGE SCALE GENOMIC DNA]</scope>
    <source>
        <strain evidence="3 4">AK7</strain>
    </source>
</reference>
<dbReference type="Pfam" id="PF03960">
    <property type="entry name" value="ArsC"/>
    <property type="match status" value="1"/>
</dbReference>
<evidence type="ECO:0000313" key="4">
    <source>
        <dbReference type="Proteomes" id="UP000011135"/>
    </source>
</evidence>
<comment type="similarity">
    <text evidence="1 2">Belongs to the ArsC family.</text>
</comment>
<dbReference type="PROSITE" id="PS51353">
    <property type="entry name" value="ARSC"/>
    <property type="match status" value="1"/>
</dbReference>
<organism evidence="3 4">
    <name type="scientific">Fulvivirga imtechensis AK7</name>
    <dbReference type="NCBI Taxonomy" id="1237149"/>
    <lineage>
        <taxon>Bacteria</taxon>
        <taxon>Pseudomonadati</taxon>
        <taxon>Bacteroidota</taxon>
        <taxon>Cytophagia</taxon>
        <taxon>Cytophagales</taxon>
        <taxon>Fulvivirgaceae</taxon>
        <taxon>Fulvivirga</taxon>
    </lineage>
</organism>
<evidence type="ECO:0000313" key="3">
    <source>
        <dbReference type="EMBL" id="ELR73536.1"/>
    </source>
</evidence>
<proteinExistence type="inferred from homology"/>
<evidence type="ECO:0008006" key="5">
    <source>
        <dbReference type="Google" id="ProtNLM"/>
    </source>
</evidence>
<comment type="caution">
    <text evidence="3">The sequence shown here is derived from an EMBL/GenBank/DDBJ whole genome shotgun (WGS) entry which is preliminary data.</text>
</comment>
<gene>
    <name evidence="3" type="ORF">C900_02621</name>
</gene>
<dbReference type="RefSeq" id="WP_009577756.1">
    <property type="nucleotide sequence ID" value="NZ_AMZN01000004.1"/>
</dbReference>
<accession>L8JWU1</accession>
<dbReference type="Proteomes" id="UP000011135">
    <property type="component" value="Unassembled WGS sequence"/>
</dbReference>
<dbReference type="InterPro" id="IPR006660">
    <property type="entry name" value="Arsenate_reductase-like"/>
</dbReference>
<dbReference type="AlphaFoldDB" id="L8JWU1"/>
<keyword evidence="4" id="KW-1185">Reference proteome</keyword>
<sequence>MKKVYYLSTCDTCKRIINELELGEEFEYQDIKKDKITESQLEQMKEMEGSYEDLFSRVARKYKELGLKDKQLTEADYKRYVLEEYTFLKRPVIIIEDRIFIGNSKKTVERIKTCLAGNIV</sequence>
<protein>
    <recommendedName>
        <fullName evidence="5">Arsenate reductase</fullName>
    </recommendedName>
</protein>
<dbReference type="eggNOG" id="COG1393">
    <property type="taxonomic scope" value="Bacteria"/>
</dbReference>
<dbReference type="PANTHER" id="PTHR30041">
    <property type="entry name" value="ARSENATE REDUCTASE"/>
    <property type="match status" value="1"/>
</dbReference>
<dbReference type="PANTHER" id="PTHR30041:SF8">
    <property type="entry name" value="PROTEIN YFFB"/>
    <property type="match status" value="1"/>
</dbReference>
<dbReference type="SUPFAM" id="SSF52833">
    <property type="entry name" value="Thioredoxin-like"/>
    <property type="match status" value="1"/>
</dbReference>
<dbReference type="EMBL" id="AMZN01000004">
    <property type="protein sequence ID" value="ELR73536.1"/>
    <property type="molecule type" value="Genomic_DNA"/>
</dbReference>
<name>L8JWU1_9BACT</name>
<dbReference type="Gene3D" id="3.40.30.10">
    <property type="entry name" value="Glutaredoxin"/>
    <property type="match status" value="1"/>
</dbReference>
<dbReference type="PATRIC" id="fig|1237149.3.peg.312"/>